<name>A0A1X0NR37_9TRYP</name>
<dbReference type="EMBL" id="NBCO01000024">
    <property type="protein sequence ID" value="ORC87008.1"/>
    <property type="molecule type" value="Genomic_DNA"/>
</dbReference>
<dbReference type="GeneID" id="39987350"/>
<organism evidence="2 3">
    <name type="scientific">Trypanosoma theileri</name>
    <dbReference type="NCBI Taxonomy" id="67003"/>
    <lineage>
        <taxon>Eukaryota</taxon>
        <taxon>Discoba</taxon>
        <taxon>Euglenozoa</taxon>
        <taxon>Kinetoplastea</taxon>
        <taxon>Metakinetoplastina</taxon>
        <taxon>Trypanosomatida</taxon>
        <taxon>Trypanosomatidae</taxon>
        <taxon>Trypanosoma</taxon>
    </lineage>
</organism>
<gene>
    <name evidence="2" type="ORF">TM35_000241580</name>
</gene>
<sequence>MGEGSKRMRESDLLEMRTLPKVFPQHPFARHTVGLGAGESATPLSAASSSNNLLGVKVLGIYCSRTTGTSTSKSGDNNANGNDDNDDVSTNLKIKEEKEISADEVMSNLESSGQQSSEKRHIYVRIQFDKVLIDTLPLEVMREKYPQVLIDFLLSTAVWT</sequence>
<evidence type="ECO:0000313" key="2">
    <source>
        <dbReference type="EMBL" id="ORC87008.1"/>
    </source>
</evidence>
<protein>
    <submittedName>
        <fullName evidence="2">Uncharacterized protein</fullName>
    </submittedName>
</protein>
<evidence type="ECO:0000256" key="1">
    <source>
        <dbReference type="SAM" id="MobiDB-lite"/>
    </source>
</evidence>
<comment type="caution">
    <text evidence="2">The sequence shown here is derived from an EMBL/GenBank/DDBJ whole genome shotgun (WGS) entry which is preliminary data.</text>
</comment>
<reference evidence="2 3" key="1">
    <citation type="submission" date="2017-03" db="EMBL/GenBank/DDBJ databases">
        <title>An alternative strategy for trypanosome survival in the mammalian bloodstream revealed through genome and transcriptome analysis of the ubiquitous bovine parasite Trypanosoma (Megatrypanum) theileri.</title>
        <authorList>
            <person name="Kelly S."/>
            <person name="Ivens A."/>
            <person name="Mott A."/>
            <person name="O'Neill E."/>
            <person name="Emms D."/>
            <person name="Macleod O."/>
            <person name="Voorheis P."/>
            <person name="Matthews J."/>
            <person name="Matthews K."/>
            <person name="Carrington M."/>
        </authorList>
    </citation>
    <scope>NUCLEOTIDE SEQUENCE [LARGE SCALE GENOMIC DNA]</scope>
    <source>
        <strain evidence="2">Edinburgh</strain>
    </source>
</reference>
<evidence type="ECO:0000313" key="3">
    <source>
        <dbReference type="Proteomes" id="UP000192257"/>
    </source>
</evidence>
<dbReference type="OrthoDB" id="273192at2759"/>
<accession>A0A1X0NR37</accession>
<dbReference type="Proteomes" id="UP000192257">
    <property type="component" value="Unassembled WGS sequence"/>
</dbReference>
<keyword evidence="3" id="KW-1185">Reference proteome</keyword>
<dbReference type="AlphaFoldDB" id="A0A1X0NR37"/>
<dbReference type="RefSeq" id="XP_028881074.1">
    <property type="nucleotide sequence ID" value="XM_029027570.1"/>
</dbReference>
<proteinExistence type="predicted"/>
<dbReference type="VEuPathDB" id="TriTrypDB:TM35_000241580"/>
<feature type="compositionally biased region" description="Low complexity" evidence="1">
    <location>
        <begin position="68"/>
        <end position="82"/>
    </location>
</feature>
<feature type="region of interest" description="Disordered" evidence="1">
    <location>
        <begin position="68"/>
        <end position="93"/>
    </location>
</feature>